<geneLocation type="plasmid" evidence="2 3">
    <name>pSULKU01</name>
</geneLocation>
<protein>
    <submittedName>
        <fullName evidence="2">Uncharacterized protein</fullName>
    </submittedName>
</protein>
<dbReference type="KEGG" id="sku:Sulku_2589"/>
<dbReference type="AlphaFoldDB" id="E4U3H8"/>
<evidence type="ECO:0000313" key="3">
    <source>
        <dbReference type="Proteomes" id="UP000008721"/>
    </source>
</evidence>
<dbReference type="HOGENOM" id="CLU_082113_1_0_7"/>
<dbReference type="EMBL" id="CP002356">
    <property type="protein sequence ID" value="ADR35244.1"/>
    <property type="molecule type" value="Genomic_DNA"/>
</dbReference>
<dbReference type="NCBIfam" id="NF041924">
    <property type="entry name" value="QatB"/>
    <property type="match status" value="1"/>
</dbReference>
<keyword evidence="2" id="KW-0614">Plasmid</keyword>
<proteinExistence type="predicted"/>
<reference evidence="2 3" key="1">
    <citation type="journal article" date="2012" name="Stand. Genomic Sci.">
        <title>Complete genome sequence of the sulfur compounds oxidizing chemolithoautotroph Sulfuricurvum kujiense type strain (YK-1(T)).</title>
        <authorList>
            <person name="Han C."/>
            <person name="Kotsyurbenko O."/>
            <person name="Chertkov O."/>
            <person name="Held B."/>
            <person name="Lapidus A."/>
            <person name="Nolan M."/>
            <person name="Lucas S."/>
            <person name="Hammon N."/>
            <person name="Deshpande S."/>
            <person name="Cheng J.F."/>
            <person name="Tapia R."/>
            <person name="Goodwin L.A."/>
            <person name="Pitluck S."/>
            <person name="Liolios K."/>
            <person name="Pagani I."/>
            <person name="Ivanova N."/>
            <person name="Mavromatis K."/>
            <person name="Mikhailova N."/>
            <person name="Pati A."/>
            <person name="Chen A."/>
            <person name="Palaniappan K."/>
            <person name="Land M."/>
            <person name="Hauser L."/>
            <person name="Chang Y.J."/>
            <person name="Jeffries C.D."/>
            <person name="Brambilla E.M."/>
            <person name="Rohde M."/>
            <person name="Spring S."/>
            <person name="Sikorski J."/>
            <person name="Goker M."/>
            <person name="Woyke T."/>
            <person name="Bristow J."/>
            <person name="Eisen J.A."/>
            <person name="Markowitz V."/>
            <person name="Hugenholtz P."/>
            <person name="Kyrpides N.C."/>
            <person name="Klenk H.P."/>
            <person name="Detter J.C."/>
        </authorList>
    </citation>
    <scope>NUCLEOTIDE SEQUENCE [LARGE SCALE GENOMIC DNA]</scope>
    <source>
        <strain evidence="3">ATCC BAA-921 / DSM 16994 / JCM 11577 / YK-1</strain>
    </source>
</reference>
<accession>E4U3H8</accession>
<evidence type="ECO:0000313" key="2">
    <source>
        <dbReference type="EMBL" id="ADR35244.1"/>
    </source>
</evidence>
<feature type="region of interest" description="Disordered" evidence="1">
    <location>
        <begin position="1"/>
        <end position="49"/>
    </location>
</feature>
<sequence>MGTSSQFGGTTVGLVPSWVDDPTPAPADSEKGKETVQNPLENTTETPDKIRTLPFQGAKANYSRYLRSGDQRSMNNALKSYGKATGGTGGATRRMGTSRTTAGGLAHFIGALGTGGAQQAIREFNLSNYAGQSASDVLFALSEVICPPGGTIDEGIARDAMHESIGELINSGITDLDSMNEAQRQELLINYFTHSIQGRIVNDIGHGTVKIPSSNEEVERLEKSLAQFTKGLVRVAVERHFKEKSVFNQNEMAHIIDNIYQESFALLTGLAEVLK</sequence>
<dbReference type="RefSeq" id="WP_013449856.1">
    <property type="nucleotide sequence ID" value="NC_014754.1"/>
</dbReference>
<organism evidence="2 3">
    <name type="scientific">Sulfuricurvum kujiense (strain ATCC BAA-921 / DSM 16994 / JCM 11577 / YK-1)</name>
    <dbReference type="NCBI Taxonomy" id="709032"/>
    <lineage>
        <taxon>Bacteria</taxon>
        <taxon>Pseudomonadati</taxon>
        <taxon>Campylobacterota</taxon>
        <taxon>Epsilonproteobacteria</taxon>
        <taxon>Campylobacterales</taxon>
        <taxon>Sulfurimonadaceae</taxon>
        <taxon>Sulfuricurvum</taxon>
    </lineage>
</organism>
<evidence type="ECO:0000256" key="1">
    <source>
        <dbReference type="SAM" id="MobiDB-lite"/>
    </source>
</evidence>
<dbReference type="Proteomes" id="UP000008721">
    <property type="component" value="Plasmid pSULKU01"/>
</dbReference>
<name>E4U3H8_SULKY</name>
<dbReference type="eggNOG" id="ENOG502ZA36">
    <property type="taxonomic scope" value="Bacteria"/>
</dbReference>
<gene>
    <name evidence="2" type="ordered locus">Sulku_2589</name>
</gene>
<keyword evidence="3" id="KW-1185">Reference proteome</keyword>
<dbReference type="OrthoDB" id="2024989at2"/>
<dbReference type="InterPro" id="IPR049675">
    <property type="entry name" value="QatB"/>
</dbReference>
<feature type="compositionally biased region" description="Polar residues" evidence="1">
    <location>
        <begin position="35"/>
        <end position="45"/>
    </location>
</feature>